<evidence type="ECO:0000313" key="1">
    <source>
        <dbReference type="EMBL" id="UOR10711.1"/>
    </source>
</evidence>
<organism evidence="1 2">
    <name type="scientific">Halobacillus amylolyticus</name>
    <dbReference type="NCBI Taxonomy" id="2932259"/>
    <lineage>
        <taxon>Bacteria</taxon>
        <taxon>Bacillati</taxon>
        <taxon>Bacillota</taxon>
        <taxon>Bacilli</taxon>
        <taxon>Bacillales</taxon>
        <taxon>Bacillaceae</taxon>
        <taxon>Halobacillus</taxon>
    </lineage>
</organism>
<keyword evidence="2" id="KW-1185">Reference proteome</keyword>
<sequence>MKFNESCSICSKKTDDGIHLLQVYICRTCEQEIVETPADDPKYQFFVQQMNKAHRSIIVS</sequence>
<gene>
    <name evidence="1" type="ORF">MUO15_13815</name>
</gene>
<dbReference type="Proteomes" id="UP000830326">
    <property type="component" value="Chromosome"/>
</dbReference>
<evidence type="ECO:0000313" key="2">
    <source>
        <dbReference type="Proteomes" id="UP000830326"/>
    </source>
</evidence>
<protein>
    <submittedName>
        <fullName evidence="1">Sigma factor G inhibitor Gin</fullName>
    </submittedName>
</protein>
<dbReference type="Pfam" id="PF10764">
    <property type="entry name" value="Gin"/>
    <property type="match status" value="1"/>
</dbReference>
<name>A0ABY4H840_9BACI</name>
<accession>A0ABY4H840</accession>
<dbReference type="InterPro" id="IPR019700">
    <property type="entry name" value="Sigma-G_inhibitor_Gin"/>
</dbReference>
<proteinExistence type="predicted"/>
<dbReference type="EMBL" id="CP095075">
    <property type="protein sequence ID" value="UOR10711.1"/>
    <property type="molecule type" value="Genomic_DNA"/>
</dbReference>
<reference evidence="1" key="1">
    <citation type="submission" date="2022-04" db="EMBL/GenBank/DDBJ databases">
        <title>Halobacillus sp. isolated from saltern.</title>
        <authorList>
            <person name="Won M."/>
            <person name="Lee C.-M."/>
            <person name="Woen H.-Y."/>
            <person name="Kwon S.-W."/>
        </authorList>
    </citation>
    <scope>NUCLEOTIDE SEQUENCE</scope>
    <source>
        <strain evidence="1">SSHM10-5</strain>
    </source>
</reference>
<dbReference type="RefSeq" id="WP_245029994.1">
    <property type="nucleotide sequence ID" value="NZ_CP095075.1"/>
</dbReference>